<feature type="compositionally biased region" description="Basic and acidic residues" evidence="1">
    <location>
        <begin position="40"/>
        <end position="52"/>
    </location>
</feature>
<proteinExistence type="predicted"/>
<evidence type="ECO:0000256" key="1">
    <source>
        <dbReference type="SAM" id="MobiDB-lite"/>
    </source>
</evidence>
<protein>
    <submittedName>
        <fullName evidence="2">Uncharacterized protein</fullName>
    </submittedName>
</protein>
<comment type="caution">
    <text evidence="2">The sequence shown here is derived from an EMBL/GenBank/DDBJ whole genome shotgun (WGS) entry which is preliminary data.</text>
</comment>
<name>A0ABR1E168_NECAM</name>
<organism evidence="2 3">
    <name type="scientific">Necator americanus</name>
    <name type="common">Human hookworm</name>
    <dbReference type="NCBI Taxonomy" id="51031"/>
    <lineage>
        <taxon>Eukaryota</taxon>
        <taxon>Metazoa</taxon>
        <taxon>Ecdysozoa</taxon>
        <taxon>Nematoda</taxon>
        <taxon>Chromadorea</taxon>
        <taxon>Rhabditida</taxon>
        <taxon>Rhabditina</taxon>
        <taxon>Rhabditomorpha</taxon>
        <taxon>Strongyloidea</taxon>
        <taxon>Ancylostomatidae</taxon>
        <taxon>Bunostominae</taxon>
        <taxon>Necator</taxon>
    </lineage>
</organism>
<gene>
    <name evidence="2" type="primary">Necator_chrV.g18858</name>
    <name evidence="2" type="ORF">RB195_014067</name>
</gene>
<reference evidence="2 3" key="1">
    <citation type="submission" date="2023-08" db="EMBL/GenBank/DDBJ databases">
        <title>A Necator americanus chromosomal reference genome.</title>
        <authorList>
            <person name="Ilik V."/>
            <person name="Petrzelkova K.J."/>
            <person name="Pardy F."/>
            <person name="Fuh T."/>
            <person name="Niatou-Singa F.S."/>
            <person name="Gouil Q."/>
            <person name="Baker L."/>
            <person name="Ritchie M.E."/>
            <person name="Jex A.R."/>
            <person name="Gazzola D."/>
            <person name="Li H."/>
            <person name="Toshio Fujiwara R."/>
            <person name="Zhan B."/>
            <person name="Aroian R.V."/>
            <person name="Pafco B."/>
            <person name="Schwarz E.M."/>
        </authorList>
    </citation>
    <scope>NUCLEOTIDE SEQUENCE [LARGE SCALE GENOMIC DNA]</scope>
    <source>
        <strain evidence="2 3">Aroian</strain>
        <tissue evidence="2">Whole animal</tissue>
    </source>
</reference>
<evidence type="ECO:0000313" key="2">
    <source>
        <dbReference type="EMBL" id="KAK6755471.1"/>
    </source>
</evidence>
<sequence length="70" mass="8061">MILITPNSNITVPKFRCFFFEALRKTILFSWGGPEEETHEEEKERNDAEHNGHCLFGHSSGVLSSRRRLG</sequence>
<evidence type="ECO:0000313" key="3">
    <source>
        <dbReference type="Proteomes" id="UP001303046"/>
    </source>
</evidence>
<feature type="region of interest" description="Disordered" evidence="1">
    <location>
        <begin position="34"/>
        <end position="70"/>
    </location>
</feature>
<keyword evidence="3" id="KW-1185">Reference proteome</keyword>
<accession>A0ABR1E168</accession>
<dbReference type="Proteomes" id="UP001303046">
    <property type="component" value="Unassembled WGS sequence"/>
</dbReference>
<dbReference type="EMBL" id="JAVFWL010000005">
    <property type="protein sequence ID" value="KAK6755471.1"/>
    <property type="molecule type" value="Genomic_DNA"/>
</dbReference>